<dbReference type="Proteomes" id="UP001552527">
    <property type="component" value="Unassembled WGS sequence"/>
</dbReference>
<reference evidence="2 3" key="1">
    <citation type="submission" date="2024-06" db="EMBL/GenBank/DDBJ databases">
        <title>The Natural Products Discovery Center: Release of the First 8490 Sequenced Strains for Exploring Actinobacteria Biosynthetic Diversity.</title>
        <authorList>
            <person name="Kalkreuter E."/>
            <person name="Kautsar S.A."/>
            <person name="Yang D."/>
            <person name="Bader C.D."/>
            <person name="Teijaro C.N."/>
            <person name="Fluegel L."/>
            <person name="Davis C.M."/>
            <person name="Simpson J.R."/>
            <person name="Lauterbach L."/>
            <person name="Steele A.D."/>
            <person name="Gui C."/>
            <person name="Meng S."/>
            <person name="Li G."/>
            <person name="Viehrig K."/>
            <person name="Ye F."/>
            <person name="Su P."/>
            <person name="Kiefer A.F."/>
            <person name="Nichols A."/>
            <person name="Cepeda A.J."/>
            <person name="Yan W."/>
            <person name="Fan B."/>
            <person name="Jiang Y."/>
            <person name="Adhikari A."/>
            <person name="Zheng C.-J."/>
            <person name="Schuster L."/>
            <person name="Cowan T.M."/>
            <person name="Smanski M.J."/>
            <person name="Chevrette M.G."/>
            <person name="De Carvalho L.P.S."/>
            <person name="Shen B."/>
        </authorList>
    </citation>
    <scope>NUCLEOTIDE SEQUENCE [LARGE SCALE GENOMIC DNA]</scope>
    <source>
        <strain evidence="2 3">NPDC052768</strain>
    </source>
</reference>
<dbReference type="RefSeq" id="WP_364019080.1">
    <property type="nucleotide sequence ID" value="NZ_JBFATD010000002.1"/>
</dbReference>
<feature type="domain" description="DUF4240" evidence="1">
    <location>
        <begin position="1"/>
        <end position="131"/>
    </location>
</feature>
<proteinExistence type="predicted"/>
<keyword evidence="3" id="KW-1185">Reference proteome</keyword>
<dbReference type="Pfam" id="PF14024">
    <property type="entry name" value="DUF4240"/>
    <property type="match status" value="1"/>
</dbReference>
<comment type="caution">
    <text evidence="2">The sequence shown here is derived from an EMBL/GenBank/DDBJ whole genome shotgun (WGS) entry which is preliminary data.</text>
</comment>
<accession>A0ABV3J9K7</accession>
<dbReference type="InterPro" id="IPR025334">
    <property type="entry name" value="DUF4240"/>
</dbReference>
<evidence type="ECO:0000313" key="2">
    <source>
        <dbReference type="EMBL" id="MEV5244836.1"/>
    </source>
</evidence>
<gene>
    <name evidence="2" type="ORF">AB0K95_06095</name>
</gene>
<evidence type="ECO:0000313" key="3">
    <source>
        <dbReference type="Proteomes" id="UP001552527"/>
    </source>
</evidence>
<protein>
    <submittedName>
        <fullName evidence="2">DUF4240 domain-containing protein</fullName>
    </submittedName>
</protein>
<name>A0ABV3J9K7_9ACTN</name>
<organism evidence="2 3">
    <name type="scientific">Streptomyces werraensis</name>
    <dbReference type="NCBI Taxonomy" id="68284"/>
    <lineage>
        <taxon>Bacteria</taxon>
        <taxon>Bacillati</taxon>
        <taxon>Actinomycetota</taxon>
        <taxon>Actinomycetes</taxon>
        <taxon>Kitasatosporales</taxon>
        <taxon>Streptomycetaceae</taxon>
        <taxon>Streptomyces</taxon>
    </lineage>
</organism>
<evidence type="ECO:0000259" key="1">
    <source>
        <dbReference type="Pfam" id="PF14024"/>
    </source>
</evidence>
<sequence length="178" mass="19953">MNREQFWQLVEAARDQARHPDDAQDVAHRATERLATRPAEEIVAAQQVLWDLMADACTNPLWAAAYLINGGCSDDGFDYFRGWLITQGREVFGRAVAGPDALADLPVVRASAADGHDLECEEVLSIAWNAHIRATGRHLPGDAFVVRRPELDPTWNFDFDDHAEMTRRLPRLAALHLE</sequence>
<dbReference type="EMBL" id="JBFATE010000002">
    <property type="protein sequence ID" value="MEV5244836.1"/>
    <property type="molecule type" value="Genomic_DNA"/>
</dbReference>